<sequence>MPSPNIWHHPATYEVENRAFDPDGLVESAMAGVASWEDRLLLDLGCGSGYHLPRWAETARSVVGVEPHPDLVRLARRRVRGLPRVDVRHGAAQDLPLPDASVDVVHVRWAYFFGPGCEPGLRELDRVVRRGGTAFVVDNDATRSTWGRWFARGYPGIDPVAVERFWAERGWHREPVTTRWSFGSRADLEAVVRIELDRPTADAVLAEHPPAAGLDVDYAVNVFWRTF</sequence>
<organism evidence="2 3">
    <name type="scientific">Nocardioides lentus</name>
    <dbReference type="NCBI Taxonomy" id="338077"/>
    <lineage>
        <taxon>Bacteria</taxon>
        <taxon>Bacillati</taxon>
        <taxon>Actinomycetota</taxon>
        <taxon>Actinomycetes</taxon>
        <taxon>Propionibacteriales</taxon>
        <taxon>Nocardioidaceae</taxon>
        <taxon>Nocardioides</taxon>
    </lineage>
</organism>
<reference evidence="2 3" key="1">
    <citation type="journal article" date="2019" name="Int. J. Syst. Evol. Microbiol.">
        <title>The Global Catalogue of Microorganisms (GCM) 10K type strain sequencing project: providing services to taxonomists for standard genome sequencing and annotation.</title>
        <authorList>
            <consortium name="The Broad Institute Genomics Platform"/>
            <consortium name="The Broad Institute Genome Sequencing Center for Infectious Disease"/>
            <person name="Wu L."/>
            <person name="Ma J."/>
        </authorList>
    </citation>
    <scope>NUCLEOTIDE SEQUENCE [LARGE SCALE GENOMIC DNA]</scope>
    <source>
        <strain evidence="2 3">JCM 14046</strain>
    </source>
</reference>
<dbReference type="InterPro" id="IPR029063">
    <property type="entry name" value="SAM-dependent_MTases_sf"/>
</dbReference>
<evidence type="ECO:0000313" key="3">
    <source>
        <dbReference type="Proteomes" id="UP001501612"/>
    </source>
</evidence>
<dbReference type="CDD" id="cd02440">
    <property type="entry name" value="AdoMet_MTases"/>
    <property type="match status" value="1"/>
</dbReference>
<keyword evidence="3" id="KW-1185">Reference proteome</keyword>
<dbReference type="GO" id="GO:0032259">
    <property type="term" value="P:methylation"/>
    <property type="evidence" value="ECO:0007669"/>
    <property type="project" value="UniProtKB-KW"/>
</dbReference>
<evidence type="ECO:0000313" key="2">
    <source>
        <dbReference type="EMBL" id="GAA1922595.1"/>
    </source>
</evidence>
<dbReference type="RefSeq" id="WP_344007703.1">
    <property type="nucleotide sequence ID" value="NZ_BAAAMY010000005.1"/>
</dbReference>
<name>A0ABN2PK20_9ACTN</name>
<feature type="domain" description="Methyltransferase type 11" evidence="1">
    <location>
        <begin position="42"/>
        <end position="135"/>
    </location>
</feature>
<dbReference type="Pfam" id="PF08241">
    <property type="entry name" value="Methyltransf_11"/>
    <property type="match status" value="1"/>
</dbReference>
<dbReference type="SUPFAM" id="SSF53335">
    <property type="entry name" value="S-adenosyl-L-methionine-dependent methyltransferases"/>
    <property type="match status" value="1"/>
</dbReference>
<dbReference type="PANTHER" id="PTHR42912">
    <property type="entry name" value="METHYLTRANSFERASE"/>
    <property type="match status" value="1"/>
</dbReference>
<dbReference type="InterPro" id="IPR050508">
    <property type="entry name" value="Methyltransf_Superfamily"/>
</dbReference>
<keyword evidence="2" id="KW-0808">Transferase</keyword>
<dbReference type="InterPro" id="IPR013216">
    <property type="entry name" value="Methyltransf_11"/>
</dbReference>
<dbReference type="GO" id="GO:0008168">
    <property type="term" value="F:methyltransferase activity"/>
    <property type="evidence" value="ECO:0007669"/>
    <property type="project" value="UniProtKB-KW"/>
</dbReference>
<dbReference type="Proteomes" id="UP001501612">
    <property type="component" value="Unassembled WGS sequence"/>
</dbReference>
<keyword evidence="2" id="KW-0489">Methyltransferase</keyword>
<protein>
    <submittedName>
        <fullName evidence="2">Class I SAM-dependent methyltransferase</fullName>
    </submittedName>
</protein>
<proteinExistence type="predicted"/>
<accession>A0ABN2PK20</accession>
<comment type="caution">
    <text evidence="2">The sequence shown here is derived from an EMBL/GenBank/DDBJ whole genome shotgun (WGS) entry which is preliminary data.</text>
</comment>
<dbReference type="EMBL" id="BAAAMY010000005">
    <property type="protein sequence ID" value="GAA1922595.1"/>
    <property type="molecule type" value="Genomic_DNA"/>
</dbReference>
<evidence type="ECO:0000259" key="1">
    <source>
        <dbReference type="Pfam" id="PF08241"/>
    </source>
</evidence>
<dbReference type="Gene3D" id="3.40.50.150">
    <property type="entry name" value="Vaccinia Virus protein VP39"/>
    <property type="match status" value="1"/>
</dbReference>
<gene>
    <name evidence="2" type="ORF">GCM10009737_25170</name>
</gene>